<proteinExistence type="predicted"/>
<name>A0ABT3THJ8_9GAMM</name>
<evidence type="ECO:0000256" key="1">
    <source>
        <dbReference type="SAM" id="Phobius"/>
    </source>
</evidence>
<comment type="caution">
    <text evidence="2">The sequence shown here is derived from an EMBL/GenBank/DDBJ whole genome shotgun (WGS) entry which is preliminary data.</text>
</comment>
<sequence length="185" mass="20197">MKRHYYISEDLDDLDHVEDELEKLGVATPQMHVLSRDDAGVAQREHLHPVEAVLKKNVVRGTEVGAVIGVIAAALIIFLAYISGASEAVGWVPFGFLAVVVLGFCTWEGGLFGIQEPHQDFKRFEQDLDAGKHIFFVDVGAEQESILAKIVDAHPGLQHAGEGDATPAVVVEAQKKFQDTMQTLP</sequence>
<gene>
    <name evidence="2" type="ORF">EYC98_10335</name>
</gene>
<keyword evidence="1" id="KW-0472">Membrane</keyword>
<accession>A0ABT3THJ8</accession>
<keyword evidence="3" id="KW-1185">Reference proteome</keyword>
<dbReference type="Proteomes" id="UP001143362">
    <property type="component" value="Unassembled WGS sequence"/>
</dbReference>
<keyword evidence="1" id="KW-0812">Transmembrane</keyword>
<evidence type="ECO:0000313" key="2">
    <source>
        <dbReference type="EMBL" id="MCX2981260.1"/>
    </source>
</evidence>
<keyword evidence="1" id="KW-1133">Transmembrane helix</keyword>
<feature type="transmembrane region" description="Helical" evidence="1">
    <location>
        <begin position="64"/>
        <end position="82"/>
    </location>
</feature>
<evidence type="ECO:0000313" key="3">
    <source>
        <dbReference type="Proteomes" id="UP001143362"/>
    </source>
</evidence>
<organism evidence="2 3">
    <name type="scientific">Candidatus Litorirhabdus singularis</name>
    <dbReference type="NCBI Taxonomy" id="2518993"/>
    <lineage>
        <taxon>Bacteria</taxon>
        <taxon>Pseudomonadati</taxon>
        <taxon>Pseudomonadota</taxon>
        <taxon>Gammaproteobacteria</taxon>
        <taxon>Cellvibrionales</taxon>
        <taxon>Halieaceae</taxon>
        <taxon>Candidatus Litorirhabdus</taxon>
    </lineage>
</organism>
<dbReference type="EMBL" id="SHNN01000002">
    <property type="protein sequence ID" value="MCX2981260.1"/>
    <property type="molecule type" value="Genomic_DNA"/>
</dbReference>
<protein>
    <submittedName>
        <fullName evidence="2">NAD/FAD-utilizing enzyme</fullName>
    </submittedName>
</protein>
<reference evidence="2" key="1">
    <citation type="submission" date="2019-02" db="EMBL/GenBank/DDBJ databases">
        <authorList>
            <person name="Li S.-H."/>
        </authorList>
    </citation>
    <scope>NUCLEOTIDE SEQUENCE</scope>
    <source>
        <strain evidence="2">IMCC14734</strain>
    </source>
</reference>
<dbReference type="RefSeq" id="WP_279245263.1">
    <property type="nucleotide sequence ID" value="NZ_SHNN01000002.1"/>
</dbReference>
<feature type="transmembrane region" description="Helical" evidence="1">
    <location>
        <begin position="88"/>
        <end position="114"/>
    </location>
</feature>